<gene>
    <name evidence="3" type="ORF">RHTO0S_16e04852g</name>
</gene>
<accession>A0A061BFY1</accession>
<name>A0A061BFY1_RHOTO</name>
<protein>
    <submittedName>
        <fullName evidence="3">RHTO0S16e04852g1_1</fullName>
    </submittedName>
</protein>
<dbReference type="EMBL" id="LK052951">
    <property type="protein sequence ID" value="CDR48265.1"/>
    <property type="molecule type" value="Genomic_DNA"/>
</dbReference>
<organism evidence="3">
    <name type="scientific">Rhodotorula toruloides</name>
    <name type="common">Yeast</name>
    <name type="synonym">Rhodosporidium toruloides</name>
    <dbReference type="NCBI Taxonomy" id="5286"/>
    <lineage>
        <taxon>Eukaryota</taxon>
        <taxon>Fungi</taxon>
        <taxon>Dikarya</taxon>
        <taxon>Basidiomycota</taxon>
        <taxon>Pucciniomycotina</taxon>
        <taxon>Microbotryomycetes</taxon>
        <taxon>Sporidiobolales</taxon>
        <taxon>Sporidiobolaceae</taxon>
        <taxon>Rhodotorula</taxon>
    </lineage>
</organism>
<feature type="chain" id="PRO_5030001849" evidence="2">
    <location>
        <begin position="25"/>
        <end position="308"/>
    </location>
</feature>
<evidence type="ECO:0000256" key="2">
    <source>
        <dbReference type="SAM" id="SignalP"/>
    </source>
</evidence>
<proteinExistence type="predicted"/>
<sequence>MLWIRSLVHVVGAFFCIAAHDVQAPRPSHDADTTSQPPTTAARATVAETSHPASSAPHDHENDLELWNEVACRDISLASDAPPTPSTSSSSRTPRLPPELLLQIIELVVEVPFSSDVERIRATKPPLEKPFPLTPTPYGTLANVCLASREFCRLAQPVMYRDIVITAESVTPYNNLVSPHPLQTLQIREDLASQVKQLHFVSWKCYCVCRGIHGLSPPFFPLLPNLETLVMPECTLRLGFQDANTRWLFRKAFRSLPRLSTLIVMKEDSWFGPRKPSGRRPCDGSLPENGVWYPDGRKQAFDLTPYQQ</sequence>
<feature type="signal peptide" evidence="2">
    <location>
        <begin position="1"/>
        <end position="24"/>
    </location>
</feature>
<evidence type="ECO:0000256" key="1">
    <source>
        <dbReference type="SAM" id="MobiDB-lite"/>
    </source>
</evidence>
<evidence type="ECO:0000313" key="3">
    <source>
        <dbReference type="EMBL" id="CDR48265.1"/>
    </source>
</evidence>
<feature type="region of interest" description="Disordered" evidence="1">
    <location>
        <begin position="273"/>
        <end position="308"/>
    </location>
</feature>
<dbReference type="AlphaFoldDB" id="A0A061BFY1"/>
<dbReference type="OrthoDB" id="2520703at2759"/>
<reference evidence="3" key="1">
    <citation type="journal article" date="2014" name="Genome Announc.">
        <title>Draft genome sequence of Rhodosporidium toruloides CECT1137, an oleaginous yeast of biotechnological interest.</title>
        <authorList>
            <person name="Morin N."/>
            <person name="Calcas X."/>
            <person name="Devillers H."/>
            <person name="Durrens P."/>
            <person name="Sherman D.J."/>
            <person name="Nicaud J.-M."/>
            <person name="Neuveglise C."/>
        </authorList>
    </citation>
    <scope>NUCLEOTIDE SEQUENCE</scope>
    <source>
        <strain evidence="3">CECT1137</strain>
    </source>
</reference>
<feature type="region of interest" description="Disordered" evidence="1">
    <location>
        <begin position="25"/>
        <end position="61"/>
    </location>
</feature>
<keyword evidence="2" id="KW-0732">Signal</keyword>